<proteinExistence type="predicted"/>
<feature type="domain" description="Cadherin" evidence="10">
    <location>
        <begin position="815"/>
        <end position="915"/>
    </location>
</feature>
<dbReference type="CDD" id="cd11304">
    <property type="entry name" value="Cadherin_repeat"/>
    <property type="match status" value="8"/>
</dbReference>
<keyword evidence="6 9" id="KW-1133">Transmembrane helix</keyword>
<dbReference type="SUPFAM" id="SSF49313">
    <property type="entry name" value="Cadherin-like"/>
    <property type="match status" value="7"/>
</dbReference>
<evidence type="ECO:0000256" key="2">
    <source>
        <dbReference type="ARBA" id="ARBA00022692"/>
    </source>
</evidence>
<keyword evidence="3" id="KW-0677">Repeat</keyword>
<accession>A0A7M4FA40</accession>
<dbReference type="GO" id="GO:0005509">
    <property type="term" value="F:calcium ion binding"/>
    <property type="evidence" value="ECO:0007669"/>
    <property type="project" value="UniProtKB-UniRule"/>
</dbReference>
<feature type="domain" description="Cadherin" evidence="10">
    <location>
        <begin position="258"/>
        <end position="363"/>
    </location>
</feature>
<evidence type="ECO:0000256" key="8">
    <source>
        <dbReference type="PROSITE-ProRule" id="PRU00043"/>
    </source>
</evidence>
<feature type="domain" description="Cadherin" evidence="10">
    <location>
        <begin position="146"/>
        <end position="256"/>
    </location>
</feature>
<keyword evidence="12" id="KW-1185">Reference proteome</keyword>
<evidence type="ECO:0000256" key="6">
    <source>
        <dbReference type="ARBA" id="ARBA00022989"/>
    </source>
</evidence>
<dbReference type="SMART" id="SM00112">
    <property type="entry name" value="CA"/>
    <property type="match status" value="8"/>
</dbReference>
<dbReference type="PROSITE" id="PS00232">
    <property type="entry name" value="CADHERIN_1"/>
    <property type="match status" value="1"/>
</dbReference>
<reference evidence="11" key="1">
    <citation type="submission" date="2025-08" db="UniProtKB">
        <authorList>
            <consortium name="Ensembl"/>
        </authorList>
    </citation>
    <scope>IDENTIFICATION</scope>
</reference>
<organism evidence="11 12">
    <name type="scientific">Crocodylus porosus</name>
    <name type="common">Saltwater crocodile</name>
    <name type="synonym">Estuarine crocodile</name>
    <dbReference type="NCBI Taxonomy" id="8502"/>
    <lineage>
        <taxon>Eukaryota</taxon>
        <taxon>Metazoa</taxon>
        <taxon>Chordata</taxon>
        <taxon>Craniata</taxon>
        <taxon>Vertebrata</taxon>
        <taxon>Euteleostomi</taxon>
        <taxon>Archelosauria</taxon>
        <taxon>Archosauria</taxon>
        <taxon>Crocodylia</taxon>
        <taxon>Longirostres</taxon>
        <taxon>Crocodylidae</taxon>
        <taxon>Crocodylus</taxon>
    </lineage>
</organism>
<evidence type="ECO:0000256" key="5">
    <source>
        <dbReference type="ARBA" id="ARBA00022889"/>
    </source>
</evidence>
<dbReference type="InterPro" id="IPR002126">
    <property type="entry name" value="Cadherin-like_dom"/>
</dbReference>
<dbReference type="PROSITE" id="PS50268">
    <property type="entry name" value="CADHERIN_2"/>
    <property type="match status" value="8"/>
</dbReference>
<feature type="domain" description="Cadherin" evidence="10">
    <location>
        <begin position="475"/>
        <end position="577"/>
    </location>
</feature>
<feature type="transmembrane region" description="Helical" evidence="9">
    <location>
        <begin position="941"/>
        <end position="965"/>
    </location>
</feature>
<dbReference type="GeneTree" id="ENSGT00940000163671"/>
<evidence type="ECO:0000256" key="9">
    <source>
        <dbReference type="SAM" id="Phobius"/>
    </source>
</evidence>
<reference evidence="11" key="2">
    <citation type="submission" date="2025-09" db="UniProtKB">
        <authorList>
            <consortium name="Ensembl"/>
        </authorList>
    </citation>
    <scope>IDENTIFICATION</scope>
</reference>
<dbReference type="PANTHER" id="PTHR24025">
    <property type="entry name" value="DESMOGLEIN FAMILY MEMBER"/>
    <property type="match status" value="1"/>
</dbReference>
<feature type="domain" description="Cadherin" evidence="10">
    <location>
        <begin position="578"/>
        <end position="689"/>
    </location>
</feature>
<evidence type="ECO:0000259" key="10">
    <source>
        <dbReference type="PROSITE" id="PS50268"/>
    </source>
</evidence>
<dbReference type="Gene3D" id="2.60.40.60">
    <property type="entry name" value="Cadherins"/>
    <property type="match status" value="7"/>
</dbReference>
<sequence>MKLSLNRGMTMRPLHDSHWLKSRSNPGIDVSYLLVISKVFADLLFTINPVNLNETIPAGTELSRAYDPVVVGRRNSYSIVGNSEEFSIDTGSGVIRNNKVFNFETDPKTYELIIESKLFVHKERKRLVINIIDIPEETVCTDPQFVEGTAFAAIDENYPIFQSIYRVMATDEDIANGERLTYSMETQSSMPAEGGNFFMVDSATGIVSRNSDEPLDFDAGYHSFHLVMRAADTTGHFCQGTLTVIVQDLNDERPEFVPFPLDSINVTENVPVGTIITRVNATDRDANSNIIYEFSTPQTVFCLDPNTGSIILLQPLDFDNPEKPKVYPLHLEAKDNGNSHTAFYTLVITVENVDDPPVCDPGFSTGTGISISVPETIPASAAVYTVLARDPDPGETLEFSLLHSSANTTTYFLLDPDNGMVYKTPESVLDYEMDHKHFQMVVAAKDKEKITPRSCTGTITINIQNVNDEAPLFVNMQGSPLNILENVPVGTTVLRLTAVDRDIGDKVHYEFVDIYRGFSINEDTGEITVAYPLDYEDPAVFHRTVLEVRACDGDRVHSTTATVPVLLEDVNDNPPICSQEIYVIKLPETVPLGSLLVTLKCEDRDGTAPNNLLTYNLILDELSNETFTLNTNEIKIGPKHLNYDSVAFAGAQFKHTLIVQVSDGGMPSQTNTVTIIVKVIPINELAPSASSNIFNVFENSKIDTLVGRVKITDQDWPFNNLKYIIAGGNVGVPPRFYLEPDTGVIKVLNALDSETNSQYFITVKAIDMNNDIEPDPIREKFTLADVTVNVLNVNDEPPVCSPPYFNTFIYSTVKTPFFQLNCSDKDSPPDQLSYSIAGGNTNNWFTLQRLGNGSPSLVTTQNFQYEAFRGIQDTTAIQLLIEVTDELGGNKGSQLTTTATVIVHVIPWTTTQPSTSTNVTVTTITKTVLVRISRYWSPDNWLPAILTVTAILFLLNLYAMAWCFFKNVPRCKRFFPPCFTYQPSPQLHAIEKADKIKRKMDLVDRPLKSNPSKALLPRNSSAPVIYDGRAIDAVTGKHYLFNSKTGETQWLDQYEKTSAREY</sequence>
<dbReference type="AlphaFoldDB" id="A0A7M4FA40"/>
<dbReference type="InterPro" id="IPR015919">
    <property type="entry name" value="Cadherin-like_sf"/>
</dbReference>
<dbReference type="Ensembl" id="ENSCPRT00005024914.1">
    <property type="protein sequence ID" value="ENSCPRP00005021323.1"/>
    <property type="gene ID" value="ENSCPRG00005014819.1"/>
</dbReference>
<protein>
    <recommendedName>
        <fullName evidence="10">Cadherin domain-containing protein</fullName>
    </recommendedName>
</protein>
<dbReference type="GO" id="GO:0005886">
    <property type="term" value="C:plasma membrane"/>
    <property type="evidence" value="ECO:0007669"/>
    <property type="project" value="InterPro"/>
</dbReference>
<evidence type="ECO:0000256" key="3">
    <source>
        <dbReference type="ARBA" id="ARBA00022737"/>
    </source>
</evidence>
<dbReference type="InterPro" id="IPR020894">
    <property type="entry name" value="Cadherin_CS"/>
</dbReference>
<dbReference type="Proteomes" id="UP000594220">
    <property type="component" value="Unplaced"/>
</dbReference>
<evidence type="ECO:0000256" key="1">
    <source>
        <dbReference type="ARBA" id="ARBA00004370"/>
    </source>
</evidence>
<evidence type="ECO:0000313" key="11">
    <source>
        <dbReference type="Ensembl" id="ENSCPRP00005021323.1"/>
    </source>
</evidence>
<feature type="domain" description="Cadherin" evidence="10">
    <location>
        <begin position="688"/>
        <end position="805"/>
    </location>
</feature>
<dbReference type="PANTHER" id="PTHR24025:SF31">
    <property type="entry name" value="NEURAL-CADHERIN"/>
    <property type="match status" value="1"/>
</dbReference>
<feature type="domain" description="Cadherin" evidence="10">
    <location>
        <begin position="365"/>
        <end position="473"/>
    </location>
</feature>
<dbReference type="PRINTS" id="PR00205">
    <property type="entry name" value="CADHERIN"/>
</dbReference>
<keyword evidence="4 8" id="KW-0106">Calcium</keyword>
<feature type="domain" description="Cadherin" evidence="10">
    <location>
        <begin position="44"/>
        <end position="145"/>
    </location>
</feature>
<keyword evidence="2 9" id="KW-0812">Transmembrane</keyword>
<evidence type="ECO:0000256" key="4">
    <source>
        <dbReference type="ARBA" id="ARBA00022837"/>
    </source>
</evidence>
<dbReference type="InterPro" id="IPR050971">
    <property type="entry name" value="Cadherin-domain_protein"/>
</dbReference>
<dbReference type="GO" id="GO:0007156">
    <property type="term" value="P:homophilic cell adhesion via plasma membrane adhesion molecules"/>
    <property type="evidence" value="ECO:0007669"/>
    <property type="project" value="InterPro"/>
</dbReference>
<comment type="subcellular location">
    <subcellularLocation>
        <location evidence="1">Membrane</location>
    </subcellularLocation>
</comment>
<dbReference type="OMA" id="PQFEPFP"/>
<keyword evidence="7 9" id="KW-0472">Membrane</keyword>
<name>A0A7M4FA40_CROPO</name>
<dbReference type="Pfam" id="PF00028">
    <property type="entry name" value="Cadherin"/>
    <property type="match status" value="6"/>
</dbReference>
<keyword evidence="5" id="KW-0130">Cell adhesion</keyword>
<evidence type="ECO:0000313" key="12">
    <source>
        <dbReference type="Proteomes" id="UP000594220"/>
    </source>
</evidence>
<dbReference type="GO" id="GO:0005911">
    <property type="term" value="C:cell-cell junction"/>
    <property type="evidence" value="ECO:0007669"/>
    <property type="project" value="TreeGrafter"/>
</dbReference>
<evidence type="ECO:0000256" key="7">
    <source>
        <dbReference type="ARBA" id="ARBA00023136"/>
    </source>
</evidence>